<comment type="pathway">
    <text evidence="2">Porphyrin-containing compound metabolism; protoporphyrin-IX biosynthesis; 5-aminolevulinate from L-glutamyl-tRNA(Glu): step 2/2.</text>
</comment>
<sequence>MPNGPLSAKLFDLAKQYIPGGVNSPVRAFRNVGGDPFFVRRAKGCRIWDVDGRDMIDYVGTWGPAILGHAPVPVLEAIHTAAKDGVSFGIPNPYEVDMARTICEWVPSVEKVRMVSSGTEATMSAIRLARGFTGRNRLVKFDGCYHGHSDSLLVAAGSGALTHGNPDSAGVPAAFAELTTVLPFNDEAALEELFEVKGHEIAALIVEPYPANAGLILPKPGFLQKLRDITAKHGTVLIFDEVMTGFRLAKGGVQELEGITPDLSCFGKVIGGGLPVGAFGGRAEIMDYLAPLGPVYQAGTLSGNPVAMAAGLAQLREIERQKGYAYLEEIGQIMEDAVLDILKTKGLGYRWYRKGSMFCLFFTEKEVHNLQDAKTADLAAFRKFFHHCLDNGVYFAPSQFETGFISMAHAKPDLERTAEVAAAALAAL</sequence>
<dbReference type="FunFam" id="3.40.640.10:FF:000021">
    <property type="entry name" value="Glutamate-1-semialdehyde 2,1-aminomutase"/>
    <property type="match status" value="1"/>
</dbReference>
<evidence type="ECO:0000256" key="3">
    <source>
        <dbReference type="ARBA" id="ARBA00008981"/>
    </source>
</evidence>
<dbReference type="InterPro" id="IPR005814">
    <property type="entry name" value="Aminotrans_3"/>
</dbReference>
<dbReference type="SUPFAM" id="SSF53383">
    <property type="entry name" value="PLP-dependent transferases"/>
    <property type="match status" value="1"/>
</dbReference>
<keyword evidence="7" id="KW-0963">Cytoplasm</keyword>
<evidence type="ECO:0000313" key="8">
    <source>
        <dbReference type="EMBL" id="SKA97345.1"/>
    </source>
</evidence>
<dbReference type="Gene3D" id="3.40.640.10">
    <property type="entry name" value="Type I PLP-dependent aspartate aminotransferase-like (Major domain)"/>
    <property type="match status" value="1"/>
</dbReference>
<evidence type="ECO:0000256" key="6">
    <source>
        <dbReference type="ARBA" id="ARBA00023244"/>
    </source>
</evidence>
<protein>
    <recommendedName>
        <fullName evidence="7">Glutamate-1-semialdehyde 2,1-aminomutase</fullName>
        <shortName evidence="7">GSA</shortName>
        <ecNumber evidence="7">5.4.3.8</ecNumber>
    </recommendedName>
    <alternativeName>
        <fullName evidence="7">Glutamate-1-semialdehyde aminotransferase</fullName>
        <shortName evidence="7">GSA-AT</shortName>
    </alternativeName>
</protein>
<dbReference type="GO" id="GO:0042286">
    <property type="term" value="F:glutamate-1-semialdehyde 2,1-aminomutase activity"/>
    <property type="evidence" value="ECO:0007669"/>
    <property type="project" value="UniProtKB-UniRule"/>
</dbReference>
<comment type="subcellular location">
    <subcellularLocation>
        <location evidence="7">Cytoplasm</location>
    </subcellularLocation>
</comment>
<dbReference type="STRING" id="48467.SAMN02745166_02601"/>
<dbReference type="AlphaFoldDB" id="A0A1T4Y7T2"/>
<comment type="catalytic activity">
    <reaction evidence="7">
        <text>(S)-4-amino-5-oxopentanoate = 5-aminolevulinate</text>
        <dbReference type="Rhea" id="RHEA:14265"/>
        <dbReference type="ChEBI" id="CHEBI:57501"/>
        <dbReference type="ChEBI" id="CHEBI:356416"/>
        <dbReference type="EC" id="5.4.3.8"/>
    </reaction>
</comment>
<dbReference type="GO" id="GO:0005737">
    <property type="term" value="C:cytoplasm"/>
    <property type="evidence" value="ECO:0007669"/>
    <property type="project" value="UniProtKB-SubCell"/>
</dbReference>
<evidence type="ECO:0000256" key="1">
    <source>
        <dbReference type="ARBA" id="ARBA00001933"/>
    </source>
</evidence>
<dbReference type="InterPro" id="IPR015422">
    <property type="entry name" value="PyrdxlP-dep_Trfase_small"/>
</dbReference>
<dbReference type="InterPro" id="IPR015421">
    <property type="entry name" value="PyrdxlP-dep_Trfase_major"/>
</dbReference>
<dbReference type="Gene3D" id="3.90.1150.10">
    <property type="entry name" value="Aspartate Aminotransferase, domain 1"/>
    <property type="match status" value="1"/>
</dbReference>
<dbReference type="GO" id="GO:0030170">
    <property type="term" value="F:pyridoxal phosphate binding"/>
    <property type="evidence" value="ECO:0007669"/>
    <property type="project" value="InterPro"/>
</dbReference>
<dbReference type="UniPathway" id="UPA00251">
    <property type="reaction ID" value="UER00317"/>
</dbReference>
<evidence type="ECO:0000313" key="9">
    <source>
        <dbReference type="Proteomes" id="UP000190774"/>
    </source>
</evidence>
<dbReference type="InterPro" id="IPR015424">
    <property type="entry name" value="PyrdxlP-dep_Trfase"/>
</dbReference>
<dbReference type="Pfam" id="PF00202">
    <property type="entry name" value="Aminotran_3"/>
    <property type="match status" value="1"/>
</dbReference>
<dbReference type="GO" id="GO:0008483">
    <property type="term" value="F:transaminase activity"/>
    <property type="evidence" value="ECO:0007669"/>
    <property type="project" value="InterPro"/>
</dbReference>
<evidence type="ECO:0000256" key="7">
    <source>
        <dbReference type="HAMAP-Rule" id="MF_00375"/>
    </source>
</evidence>
<dbReference type="Proteomes" id="UP000190774">
    <property type="component" value="Unassembled WGS sequence"/>
</dbReference>
<dbReference type="GO" id="GO:0006782">
    <property type="term" value="P:protoporphyrinogen IX biosynthetic process"/>
    <property type="evidence" value="ECO:0007669"/>
    <property type="project" value="UniProtKB-UniRule"/>
</dbReference>
<feature type="modified residue" description="N6-(pyridoxal phosphate)lysine" evidence="7">
    <location>
        <position position="268"/>
    </location>
</feature>
<reference evidence="9" key="1">
    <citation type="submission" date="2017-02" db="EMBL/GenBank/DDBJ databases">
        <authorList>
            <person name="Varghese N."/>
            <person name="Submissions S."/>
        </authorList>
    </citation>
    <scope>NUCLEOTIDE SEQUENCE [LARGE SCALE GENOMIC DNA]</scope>
    <source>
        <strain evidence="9">ATCC 700200</strain>
    </source>
</reference>
<comment type="similarity">
    <text evidence="3 7">Belongs to the class-III pyridoxal-phosphate-dependent aminotransferase family. HemL subfamily.</text>
</comment>
<proteinExistence type="inferred from homology"/>
<dbReference type="InterPro" id="IPR004639">
    <property type="entry name" value="4pyrrol_synth_GluAld_NH2Trfase"/>
</dbReference>
<dbReference type="PANTHER" id="PTHR43713:SF3">
    <property type="entry name" value="GLUTAMATE-1-SEMIALDEHYDE 2,1-AMINOMUTASE 1, CHLOROPLASTIC-RELATED"/>
    <property type="match status" value="1"/>
</dbReference>
<evidence type="ECO:0000256" key="2">
    <source>
        <dbReference type="ARBA" id="ARBA00004819"/>
    </source>
</evidence>
<keyword evidence="5 7" id="KW-0413">Isomerase</keyword>
<comment type="cofactor">
    <cofactor evidence="1 7">
        <name>pyridoxal 5'-phosphate</name>
        <dbReference type="ChEBI" id="CHEBI:597326"/>
    </cofactor>
</comment>
<keyword evidence="9" id="KW-1185">Reference proteome</keyword>
<accession>A0A1T4Y7T2</accession>
<dbReference type="PANTHER" id="PTHR43713">
    <property type="entry name" value="GLUTAMATE-1-SEMIALDEHYDE 2,1-AMINOMUTASE"/>
    <property type="match status" value="1"/>
</dbReference>
<dbReference type="EC" id="5.4.3.8" evidence="7"/>
<dbReference type="PROSITE" id="PS00600">
    <property type="entry name" value="AA_TRANSFER_CLASS_3"/>
    <property type="match status" value="1"/>
</dbReference>
<evidence type="ECO:0000256" key="4">
    <source>
        <dbReference type="ARBA" id="ARBA00022898"/>
    </source>
</evidence>
<dbReference type="EMBL" id="FUYE01000007">
    <property type="protein sequence ID" value="SKA97345.1"/>
    <property type="molecule type" value="Genomic_DNA"/>
</dbReference>
<keyword evidence="6 7" id="KW-0627">Porphyrin biosynthesis</keyword>
<comment type="subunit">
    <text evidence="7">Homodimer.</text>
</comment>
<dbReference type="CDD" id="cd00610">
    <property type="entry name" value="OAT_like"/>
    <property type="match status" value="1"/>
</dbReference>
<dbReference type="OrthoDB" id="9807885at2"/>
<dbReference type="NCBIfam" id="TIGR00713">
    <property type="entry name" value="hemL"/>
    <property type="match status" value="1"/>
</dbReference>
<dbReference type="NCBIfam" id="NF000818">
    <property type="entry name" value="PRK00062.1"/>
    <property type="match status" value="1"/>
</dbReference>
<gene>
    <name evidence="7" type="primary">hemL</name>
    <name evidence="8" type="ORF">SAMN02745166_02601</name>
</gene>
<organism evidence="8 9">
    <name type="scientific">Prosthecobacter debontii</name>
    <dbReference type="NCBI Taxonomy" id="48467"/>
    <lineage>
        <taxon>Bacteria</taxon>
        <taxon>Pseudomonadati</taxon>
        <taxon>Verrucomicrobiota</taxon>
        <taxon>Verrucomicrobiia</taxon>
        <taxon>Verrucomicrobiales</taxon>
        <taxon>Verrucomicrobiaceae</taxon>
        <taxon>Prosthecobacter</taxon>
    </lineage>
</organism>
<dbReference type="HAMAP" id="MF_00375">
    <property type="entry name" value="HemL_aminotrans_3"/>
    <property type="match status" value="1"/>
</dbReference>
<dbReference type="InterPro" id="IPR049704">
    <property type="entry name" value="Aminotrans_3_PPA_site"/>
</dbReference>
<dbReference type="RefSeq" id="WP_078813792.1">
    <property type="nucleotide sequence ID" value="NZ_FUYE01000007.1"/>
</dbReference>
<name>A0A1T4Y7T2_9BACT</name>
<evidence type="ECO:0000256" key="5">
    <source>
        <dbReference type="ARBA" id="ARBA00023235"/>
    </source>
</evidence>
<keyword evidence="4 7" id="KW-0663">Pyridoxal phosphate</keyword>